<organism evidence="7 8">
    <name type="scientific">Halothiobacillus neapolitanus (strain ATCC 23641 / DSM 15147 / CIP 104769 / NCIMB 8539 / c2)</name>
    <name type="common">Thiobacillus neapolitanus</name>
    <dbReference type="NCBI Taxonomy" id="555778"/>
    <lineage>
        <taxon>Bacteria</taxon>
        <taxon>Pseudomonadati</taxon>
        <taxon>Pseudomonadota</taxon>
        <taxon>Gammaproteobacteria</taxon>
        <taxon>Chromatiales</taxon>
        <taxon>Halothiobacillaceae</taxon>
        <taxon>Halothiobacillus</taxon>
    </lineage>
</organism>
<dbReference type="GO" id="GO:0032784">
    <property type="term" value="P:regulation of DNA-templated transcription elongation"/>
    <property type="evidence" value="ECO:0007669"/>
    <property type="project" value="UniProtKB-UniRule"/>
</dbReference>
<accession>D0KZQ0</accession>
<dbReference type="STRING" id="555778.Hneap_1087"/>
<name>D0KZQ0_HALNC</name>
<sequence>MSTAVISARGHARLLAELDQLWRVERRLVVQAVSEAAALGDRSENAEYIYGKRRLREIDRRIRYLQKRLGDIKVVRQPPTDMNKVYFGARITLLYADDREQTVCLVGPDEIDPANQLISIDSPLAKAVLGKALDAEVVLFLPSETSTPRRVHAEIIAIEYPSELHHAEIHITSQS</sequence>
<dbReference type="HOGENOM" id="CLU_101379_3_0_6"/>
<evidence type="ECO:0000259" key="6">
    <source>
        <dbReference type="Pfam" id="PF03449"/>
    </source>
</evidence>
<gene>
    <name evidence="4" type="primary">greB</name>
    <name evidence="7" type="ordered locus">Hneap_1087</name>
</gene>
<dbReference type="InterPro" id="IPR018151">
    <property type="entry name" value="TF_GreA/GreB_CS"/>
</dbReference>
<keyword evidence="7" id="KW-0251">Elongation factor</keyword>
<feature type="domain" description="Transcription elongation factor GreA/GreB N-terminal" evidence="6">
    <location>
        <begin position="5"/>
        <end position="74"/>
    </location>
</feature>
<dbReference type="PIRSF" id="PIRSF006092">
    <property type="entry name" value="GreA_GreB"/>
    <property type="match status" value="1"/>
</dbReference>
<dbReference type="Gene3D" id="3.10.50.30">
    <property type="entry name" value="Transcription elongation factor, GreA/GreB, C-terminal domain"/>
    <property type="match status" value="1"/>
</dbReference>
<dbReference type="KEGG" id="hna:Hneap_1087"/>
<dbReference type="PANTHER" id="PTHR30437">
    <property type="entry name" value="TRANSCRIPTION ELONGATION FACTOR GREA"/>
    <property type="match status" value="1"/>
</dbReference>
<dbReference type="NCBIfam" id="TIGR01461">
    <property type="entry name" value="greB"/>
    <property type="match status" value="1"/>
</dbReference>
<dbReference type="InterPro" id="IPR023459">
    <property type="entry name" value="Tscrpt_elong_fac_GreA/B_fam"/>
</dbReference>
<dbReference type="InterPro" id="IPR022691">
    <property type="entry name" value="Tscrpt_elong_fac_GreA/B_N"/>
</dbReference>
<dbReference type="InterPro" id="IPR028624">
    <property type="entry name" value="Tscrpt_elong_fac_GreA/B"/>
</dbReference>
<dbReference type="InterPro" id="IPR036805">
    <property type="entry name" value="Tscrpt_elong_fac_GreA/B_N_sf"/>
</dbReference>
<comment type="function">
    <text evidence="4">Necessary for efficient RNA polymerase transcription elongation past template-encoded arresting sites. The arresting sites in DNA have the property of trapping a certain fraction of elongating RNA polymerases that pass through, resulting in locked ternary complexes. Cleavage of the nascent transcript by cleavage factors such as GreA or GreB allows the resumption of elongation from the new 3'terminus. GreB releases sequences of up to 9 nucleotides in length.</text>
</comment>
<evidence type="ECO:0000256" key="2">
    <source>
        <dbReference type="ARBA" id="ARBA00023125"/>
    </source>
</evidence>
<dbReference type="SUPFAM" id="SSF54534">
    <property type="entry name" value="FKBP-like"/>
    <property type="match status" value="1"/>
</dbReference>
<dbReference type="GO" id="GO:0003677">
    <property type="term" value="F:DNA binding"/>
    <property type="evidence" value="ECO:0007669"/>
    <property type="project" value="UniProtKB-UniRule"/>
</dbReference>
<feature type="domain" description="Transcription elongation factor GreA/GreB C-terminal" evidence="5">
    <location>
        <begin position="83"/>
        <end position="160"/>
    </location>
</feature>
<dbReference type="Pfam" id="PF03449">
    <property type="entry name" value="GreA_GreB_N"/>
    <property type="match status" value="1"/>
</dbReference>
<evidence type="ECO:0000259" key="5">
    <source>
        <dbReference type="Pfam" id="PF01272"/>
    </source>
</evidence>
<dbReference type="InterPro" id="IPR006358">
    <property type="entry name" value="Tscrpt_elong_fac_GreB"/>
</dbReference>
<dbReference type="InterPro" id="IPR036953">
    <property type="entry name" value="GreA/GreB_C_sf"/>
</dbReference>
<dbReference type="eggNOG" id="COG0782">
    <property type="taxonomic scope" value="Bacteria"/>
</dbReference>
<dbReference type="GO" id="GO:0006354">
    <property type="term" value="P:DNA-templated transcription elongation"/>
    <property type="evidence" value="ECO:0007669"/>
    <property type="project" value="TreeGrafter"/>
</dbReference>
<keyword evidence="1 4" id="KW-0805">Transcription regulation</keyword>
<protein>
    <recommendedName>
        <fullName evidence="4">Transcription elongation factor GreB</fullName>
    </recommendedName>
    <alternativeName>
        <fullName evidence="4">Transcript cleavage factor GreB</fullName>
    </alternativeName>
</protein>
<dbReference type="PROSITE" id="PS00829">
    <property type="entry name" value="GREAB_1"/>
    <property type="match status" value="1"/>
</dbReference>
<dbReference type="HAMAP" id="MF_00105">
    <property type="entry name" value="GreA_GreB"/>
    <property type="match status" value="1"/>
</dbReference>
<comment type="similarity">
    <text evidence="4">Belongs to the GreA/GreB family. GreB subfamily.</text>
</comment>
<dbReference type="GO" id="GO:0070063">
    <property type="term" value="F:RNA polymerase binding"/>
    <property type="evidence" value="ECO:0007669"/>
    <property type="project" value="InterPro"/>
</dbReference>
<dbReference type="EMBL" id="CP001801">
    <property type="protein sequence ID" value="ACX95923.1"/>
    <property type="molecule type" value="Genomic_DNA"/>
</dbReference>
<dbReference type="InterPro" id="IPR001437">
    <property type="entry name" value="Tscrpt_elong_fac_GreA/B_C"/>
</dbReference>
<keyword evidence="8" id="KW-1185">Reference proteome</keyword>
<dbReference type="Proteomes" id="UP000009102">
    <property type="component" value="Chromosome"/>
</dbReference>
<evidence type="ECO:0000256" key="3">
    <source>
        <dbReference type="ARBA" id="ARBA00023163"/>
    </source>
</evidence>
<keyword evidence="7" id="KW-0648">Protein biosynthesis</keyword>
<dbReference type="SUPFAM" id="SSF46557">
    <property type="entry name" value="GreA transcript cleavage protein, N-terminal domain"/>
    <property type="match status" value="1"/>
</dbReference>
<proteinExistence type="inferred from homology"/>
<dbReference type="PANTHER" id="PTHR30437:SF6">
    <property type="entry name" value="TRANSCRIPTION ELONGATION FACTOR GREB"/>
    <property type="match status" value="1"/>
</dbReference>
<evidence type="ECO:0000256" key="1">
    <source>
        <dbReference type="ARBA" id="ARBA00023015"/>
    </source>
</evidence>
<dbReference type="FunFam" id="1.10.287.180:FF:000001">
    <property type="entry name" value="Transcription elongation factor GreA"/>
    <property type="match status" value="1"/>
</dbReference>
<dbReference type="OrthoDB" id="5511940at2"/>
<dbReference type="GO" id="GO:0003746">
    <property type="term" value="F:translation elongation factor activity"/>
    <property type="evidence" value="ECO:0007669"/>
    <property type="project" value="UniProtKB-KW"/>
</dbReference>
<dbReference type="AlphaFoldDB" id="D0KZQ0"/>
<evidence type="ECO:0000313" key="8">
    <source>
        <dbReference type="Proteomes" id="UP000009102"/>
    </source>
</evidence>
<evidence type="ECO:0000256" key="4">
    <source>
        <dbReference type="HAMAP-Rule" id="MF_00930"/>
    </source>
</evidence>
<dbReference type="Pfam" id="PF01272">
    <property type="entry name" value="GreA_GreB"/>
    <property type="match status" value="1"/>
</dbReference>
<keyword evidence="2 4" id="KW-0238">DNA-binding</keyword>
<dbReference type="HAMAP" id="MF_00930">
    <property type="entry name" value="GreB"/>
    <property type="match status" value="1"/>
</dbReference>
<dbReference type="RefSeq" id="WP_012823959.1">
    <property type="nucleotide sequence ID" value="NC_013422.1"/>
</dbReference>
<dbReference type="Gene3D" id="1.10.287.180">
    <property type="entry name" value="Transcription elongation factor, GreA/GreB, N-terminal domain"/>
    <property type="match status" value="1"/>
</dbReference>
<evidence type="ECO:0000313" key="7">
    <source>
        <dbReference type="EMBL" id="ACX95923.1"/>
    </source>
</evidence>
<keyword evidence="3 4" id="KW-0804">Transcription</keyword>
<reference evidence="7 8" key="1">
    <citation type="submission" date="2009-10" db="EMBL/GenBank/DDBJ databases">
        <title>Complete sequence of Halothiobacillus neapolitanus c2.</title>
        <authorList>
            <consortium name="US DOE Joint Genome Institute"/>
            <person name="Lucas S."/>
            <person name="Copeland A."/>
            <person name="Lapidus A."/>
            <person name="Glavina del Rio T."/>
            <person name="Tice H."/>
            <person name="Bruce D."/>
            <person name="Goodwin L."/>
            <person name="Pitluck S."/>
            <person name="Davenport K."/>
            <person name="Brettin T."/>
            <person name="Detter J.C."/>
            <person name="Han C."/>
            <person name="Tapia R."/>
            <person name="Larimer F."/>
            <person name="Land M."/>
            <person name="Hauser L."/>
            <person name="Kyrpides N."/>
            <person name="Mikhailova N."/>
            <person name="Kerfeld C."/>
            <person name="Cannon G."/>
            <person name="Heinhort S."/>
        </authorList>
    </citation>
    <scope>NUCLEOTIDE SEQUENCE [LARGE SCALE GENOMIC DNA]</scope>
    <source>
        <strain evidence="8">ATCC 23641 / c2</strain>
    </source>
</reference>